<evidence type="ECO:0000313" key="3">
    <source>
        <dbReference type="Proteomes" id="UP000526734"/>
    </source>
</evidence>
<dbReference type="InterPro" id="IPR005561">
    <property type="entry name" value="ANTAR"/>
</dbReference>
<sequence>MPKTSEPEAPALEPELLRAFVDLADTLADDYTPAGLFQRLTGYCVTLLGATAAGVLLVGSQGEPEIRYASGDTDALLGSRRTGVPGFGQTIPLGLRGEALGTLVLLSPEPLSGGRLDAARALADIASVGMLQERAIRHGATRTGQLQRALDSRIVIEQAKGVLACAGGIPVDAAFERLRAYCRRNNLRIGAVADAVARALLPPAQILRDFAR</sequence>
<reference evidence="2 3" key="1">
    <citation type="submission" date="2020-08" db="EMBL/GenBank/DDBJ databases">
        <title>Amycolatopsis sp. nov. DR6-1 isolated from Dendrobium heterocarpum.</title>
        <authorList>
            <person name="Tedsree N."/>
            <person name="Kuncharoen N."/>
            <person name="Likhitwitayawuid K."/>
            <person name="Tanasupawat S."/>
        </authorList>
    </citation>
    <scope>NUCLEOTIDE SEQUENCE [LARGE SCALE GENOMIC DNA]</scope>
    <source>
        <strain evidence="2 3">DR6-1</strain>
    </source>
</reference>
<name>A0A7W3ZFY5_9PSEU</name>
<feature type="domain" description="ANTAR" evidence="1">
    <location>
        <begin position="136"/>
        <end position="197"/>
    </location>
</feature>
<dbReference type="InterPro" id="IPR036388">
    <property type="entry name" value="WH-like_DNA-bd_sf"/>
</dbReference>
<dbReference type="AlphaFoldDB" id="A0A7W3ZFY5"/>
<dbReference type="SMART" id="SM01012">
    <property type="entry name" value="ANTAR"/>
    <property type="match status" value="1"/>
</dbReference>
<proteinExistence type="predicted"/>
<organism evidence="2 3">
    <name type="scientific">Amycolatopsis dendrobii</name>
    <dbReference type="NCBI Taxonomy" id="2760662"/>
    <lineage>
        <taxon>Bacteria</taxon>
        <taxon>Bacillati</taxon>
        <taxon>Actinomycetota</taxon>
        <taxon>Actinomycetes</taxon>
        <taxon>Pseudonocardiales</taxon>
        <taxon>Pseudonocardiaceae</taxon>
        <taxon>Amycolatopsis</taxon>
    </lineage>
</organism>
<dbReference type="GO" id="GO:0003723">
    <property type="term" value="F:RNA binding"/>
    <property type="evidence" value="ECO:0007669"/>
    <property type="project" value="InterPro"/>
</dbReference>
<gene>
    <name evidence="2" type="ORF">H4281_40815</name>
</gene>
<accession>A0A7W3ZFY5</accession>
<dbReference type="Proteomes" id="UP000526734">
    <property type="component" value="Unassembled WGS sequence"/>
</dbReference>
<evidence type="ECO:0000313" key="2">
    <source>
        <dbReference type="EMBL" id="MBB1159524.1"/>
    </source>
</evidence>
<keyword evidence="3" id="KW-1185">Reference proteome</keyword>
<evidence type="ECO:0000259" key="1">
    <source>
        <dbReference type="PROSITE" id="PS50921"/>
    </source>
</evidence>
<comment type="caution">
    <text evidence="2">The sequence shown here is derived from an EMBL/GenBank/DDBJ whole genome shotgun (WGS) entry which is preliminary data.</text>
</comment>
<dbReference type="Gene3D" id="1.10.10.10">
    <property type="entry name" value="Winged helix-like DNA-binding domain superfamily/Winged helix DNA-binding domain"/>
    <property type="match status" value="1"/>
</dbReference>
<dbReference type="EMBL" id="JACGZW010000020">
    <property type="protein sequence ID" value="MBB1159524.1"/>
    <property type="molecule type" value="Genomic_DNA"/>
</dbReference>
<dbReference type="SUPFAM" id="SSF55781">
    <property type="entry name" value="GAF domain-like"/>
    <property type="match status" value="1"/>
</dbReference>
<protein>
    <submittedName>
        <fullName evidence="2">ANTAR domain-containing protein</fullName>
    </submittedName>
</protein>
<dbReference type="PROSITE" id="PS50921">
    <property type="entry name" value="ANTAR"/>
    <property type="match status" value="1"/>
</dbReference>
<dbReference type="Pfam" id="PF03861">
    <property type="entry name" value="ANTAR"/>
    <property type="match status" value="1"/>
</dbReference>